<dbReference type="InterPro" id="IPR008914">
    <property type="entry name" value="PEBP"/>
</dbReference>
<evidence type="ECO:0000313" key="2">
    <source>
        <dbReference type="Proteomes" id="UP000054251"/>
    </source>
</evidence>
<dbReference type="InterPro" id="IPR036610">
    <property type="entry name" value="PEBP-like_sf"/>
</dbReference>
<protein>
    <recommendedName>
        <fullName evidence="3">Phosphatidylethanolamine-binding protein</fullName>
    </recommendedName>
</protein>
<gene>
    <name evidence="1" type="ORF">AC631_03562</name>
</gene>
<proteinExistence type="predicted"/>
<dbReference type="GeneID" id="26840571"/>
<dbReference type="OrthoDB" id="10251855at2759"/>
<dbReference type="InterPro" id="IPR049556">
    <property type="entry name" value="PhiB"/>
</dbReference>
<keyword evidence="2" id="KW-1185">Reference proteome</keyword>
<evidence type="ECO:0000313" key="1">
    <source>
        <dbReference type="EMBL" id="KSA00687.1"/>
    </source>
</evidence>
<dbReference type="AlphaFoldDB" id="A0A0V1PXH5"/>
<dbReference type="Proteomes" id="UP000054251">
    <property type="component" value="Unassembled WGS sequence"/>
</dbReference>
<dbReference type="Gene3D" id="3.90.280.10">
    <property type="entry name" value="PEBP-like"/>
    <property type="match status" value="1"/>
</dbReference>
<evidence type="ECO:0008006" key="3">
    <source>
        <dbReference type="Google" id="ProtNLM"/>
    </source>
</evidence>
<dbReference type="CDD" id="cd00457">
    <property type="entry name" value="PEBP"/>
    <property type="match status" value="1"/>
</dbReference>
<name>A0A0V1PXH5_9ASCO</name>
<dbReference type="Pfam" id="PF01161">
    <property type="entry name" value="PBP"/>
    <property type="match status" value="1"/>
</dbReference>
<dbReference type="EMBL" id="LMYN01000078">
    <property type="protein sequence ID" value="KSA00687.1"/>
    <property type="molecule type" value="Genomic_DNA"/>
</dbReference>
<comment type="caution">
    <text evidence="1">The sequence shown here is derived from an EMBL/GenBank/DDBJ whole genome shotgun (WGS) entry which is preliminary data.</text>
</comment>
<sequence length="182" mass="20921">MFTKKSMFSDIPCAIEIECTDTSMPNRLDLKHELLKDNQFPCISWNVGENLVKDIKTFAVVVQDIDLPLPFAALHGCFFNISEQKRSFTQDDVEAIRKNASSVNYIKNILGTVYDGPRPLLDHGDHRYVYQVIGLKSTLDVPSEAKFEQFENSFLEHIVAYGTWTGAYKRDFYFQNNSKDYS</sequence>
<organism evidence="1 2">
    <name type="scientific">Debaryomyces fabryi</name>
    <dbReference type="NCBI Taxonomy" id="58627"/>
    <lineage>
        <taxon>Eukaryota</taxon>
        <taxon>Fungi</taxon>
        <taxon>Dikarya</taxon>
        <taxon>Ascomycota</taxon>
        <taxon>Saccharomycotina</taxon>
        <taxon>Pichiomycetes</taxon>
        <taxon>Debaryomycetaceae</taxon>
        <taxon>Debaryomyces</taxon>
    </lineage>
</organism>
<accession>A0A0V1PXH5</accession>
<dbReference type="SUPFAM" id="SSF49777">
    <property type="entry name" value="PEBP-like"/>
    <property type="match status" value="1"/>
</dbReference>
<reference evidence="1 2" key="1">
    <citation type="submission" date="2015-11" db="EMBL/GenBank/DDBJ databases">
        <title>The genome of Debaryomyces fabryi.</title>
        <authorList>
            <person name="Tafer H."/>
            <person name="Lopandic K."/>
        </authorList>
    </citation>
    <scope>NUCLEOTIDE SEQUENCE [LARGE SCALE GENOMIC DNA]</scope>
    <source>
        <strain evidence="1 2">CBS 789</strain>
    </source>
</reference>
<dbReference type="RefSeq" id="XP_015466789.1">
    <property type="nucleotide sequence ID" value="XM_015612391.1"/>
</dbReference>